<evidence type="ECO:0000256" key="1">
    <source>
        <dbReference type="ARBA" id="ARBA00004651"/>
    </source>
</evidence>
<feature type="transmembrane region" description="Helical" evidence="8">
    <location>
        <begin position="399"/>
        <end position="421"/>
    </location>
</feature>
<gene>
    <name evidence="8 10" type="primary">murJ</name>
    <name evidence="10" type="ORF">QWY14_07735</name>
</gene>
<feature type="transmembrane region" description="Helical" evidence="8">
    <location>
        <begin position="295"/>
        <end position="318"/>
    </location>
</feature>
<dbReference type="PIRSF" id="PIRSF002869">
    <property type="entry name" value="MviN"/>
    <property type="match status" value="1"/>
</dbReference>
<dbReference type="PANTHER" id="PTHR47019">
    <property type="entry name" value="LIPID II FLIPPASE MURJ"/>
    <property type="match status" value="1"/>
</dbReference>
<comment type="similarity">
    <text evidence="8 9">Belongs to the MurJ/MviN family.</text>
</comment>
<evidence type="ECO:0000256" key="7">
    <source>
        <dbReference type="ARBA" id="ARBA00023136"/>
    </source>
</evidence>
<dbReference type="InterPro" id="IPR051050">
    <property type="entry name" value="Lipid_II_flippase_MurJ/MviN"/>
</dbReference>
<sequence length="505" mass="55501">MKKTVFIIMILTAISQIFGFAKGLTLAYFYGTSSISDVYLVTLTITGVLFIVIATGISTGYIPLLSDLIQNVNSHEGLRFTNNLINLLLVFSTIVIVLGIIFAEVIIKIVFSGFDQNSLSMAILFTRISFTSIYFTIMIRIFKAFLQVYDSFFISTMIGIPVSMVVIVSIALSYSSNVVVIIIGYVLATFIQFLILLMHAYRKGYRYKFVLDLKDKNIRKIIIIAIPVIIGTSVEQINTVVDRSIASHISIGGISALEYANALNGFVLAVVVASIYTVLFPLLSKKAANSDIVGLKLVLSDVIIGLMVLVIPATIGFITLSEQIVTMLYGRGAFDKEAIIMTANALFYYSIGLIGYALRDVVISVFYSLHDSKTPMINAAIAMVMNIILNIILSKYMGISGLALATSISAILCTALLIRSLKLKIGSLGFKNILVAFIKIIIASIIMGFIVKVLFSFLLLYINSNFSLIVAITISALSYFIFIYFMNIKEVNIIVISFKGKLFSK</sequence>
<dbReference type="Pfam" id="PF03023">
    <property type="entry name" value="MurJ"/>
    <property type="match status" value="1"/>
</dbReference>
<keyword evidence="8 9" id="KW-0813">Transport</keyword>
<protein>
    <recommendedName>
        <fullName evidence="8">Probable lipid II flippase MurJ</fullName>
    </recommendedName>
</protein>
<comment type="caution">
    <text evidence="10">The sequence shown here is derived from an EMBL/GenBank/DDBJ whole genome shotgun (WGS) entry which is preliminary data.</text>
</comment>
<dbReference type="Proteomes" id="UP001172055">
    <property type="component" value="Unassembled WGS sequence"/>
</dbReference>
<evidence type="ECO:0000256" key="8">
    <source>
        <dbReference type="HAMAP-Rule" id="MF_02078"/>
    </source>
</evidence>
<keyword evidence="11" id="KW-1185">Reference proteome</keyword>
<feature type="transmembrane region" description="Helical" evidence="8">
    <location>
        <begin position="433"/>
        <end position="462"/>
    </location>
</feature>
<keyword evidence="8 9" id="KW-0961">Cell wall biogenesis/degradation</keyword>
<proteinExistence type="inferred from homology"/>
<feature type="transmembrane region" description="Helical" evidence="8">
    <location>
        <begin position="39"/>
        <end position="64"/>
    </location>
</feature>
<dbReference type="InterPro" id="IPR004268">
    <property type="entry name" value="MurJ"/>
</dbReference>
<feature type="transmembrane region" description="Helical" evidence="8">
    <location>
        <begin position="261"/>
        <end position="283"/>
    </location>
</feature>
<feature type="transmembrane region" description="Helical" evidence="8">
    <location>
        <begin position="468"/>
        <end position="486"/>
    </location>
</feature>
<feature type="transmembrane region" description="Helical" evidence="8">
    <location>
        <begin position="338"/>
        <end position="356"/>
    </location>
</feature>
<evidence type="ECO:0000256" key="3">
    <source>
        <dbReference type="ARBA" id="ARBA00022692"/>
    </source>
</evidence>
<dbReference type="RefSeq" id="WP_301723280.1">
    <property type="nucleotide sequence ID" value="NZ_JAUJWV010000001.1"/>
</dbReference>
<evidence type="ECO:0000256" key="4">
    <source>
        <dbReference type="ARBA" id="ARBA00022960"/>
    </source>
</evidence>
<name>A0ABT8N1C0_9BACL</name>
<dbReference type="PANTHER" id="PTHR47019:SF1">
    <property type="entry name" value="LIPID II FLIPPASE MURJ"/>
    <property type="match status" value="1"/>
</dbReference>
<comment type="subcellular location">
    <subcellularLocation>
        <location evidence="1 8">Cell membrane</location>
        <topology evidence="1 8">Multi-pass membrane protein</topology>
    </subcellularLocation>
</comment>
<evidence type="ECO:0000256" key="2">
    <source>
        <dbReference type="ARBA" id="ARBA00022475"/>
    </source>
</evidence>
<comment type="pathway">
    <text evidence="8">Cell wall biogenesis; peptidoglycan biosynthesis.</text>
</comment>
<evidence type="ECO:0000313" key="11">
    <source>
        <dbReference type="Proteomes" id="UP001172055"/>
    </source>
</evidence>
<evidence type="ECO:0000313" key="10">
    <source>
        <dbReference type="EMBL" id="MDN7241680.1"/>
    </source>
</evidence>
<keyword evidence="2 8" id="KW-1003">Cell membrane</keyword>
<evidence type="ECO:0000256" key="9">
    <source>
        <dbReference type="PIRNR" id="PIRNR002869"/>
    </source>
</evidence>
<dbReference type="EMBL" id="JAUJWV010000001">
    <property type="protein sequence ID" value="MDN7241680.1"/>
    <property type="molecule type" value="Genomic_DNA"/>
</dbReference>
<keyword evidence="6 8" id="KW-1133">Transmembrane helix</keyword>
<comment type="function">
    <text evidence="8 9">Involved in peptidoglycan biosynthesis. Transports lipid-linked peptidoglycan precursors from the inner to the outer leaflet of the cytoplasmic membrane.</text>
</comment>
<feature type="transmembrane region" description="Helical" evidence="8">
    <location>
        <begin position="119"/>
        <end position="139"/>
    </location>
</feature>
<reference evidence="10 11" key="1">
    <citation type="submission" date="2023-06" db="EMBL/GenBank/DDBJ databases">
        <title>Novel species in genus Planococcus.</title>
        <authorList>
            <person name="Ning S."/>
        </authorList>
    </citation>
    <scope>NUCLEOTIDE SEQUENCE [LARGE SCALE GENOMIC DNA]</scope>
    <source>
        <strain evidence="10 11">N028</strain>
    </source>
</reference>
<dbReference type="HAMAP" id="MF_02078">
    <property type="entry name" value="MurJ_MviN"/>
    <property type="match status" value="1"/>
</dbReference>
<organism evidence="10 11">
    <name type="scientific">Planococcus shixiaomingii</name>
    <dbReference type="NCBI Taxonomy" id="3058393"/>
    <lineage>
        <taxon>Bacteria</taxon>
        <taxon>Bacillati</taxon>
        <taxon>Bacillota</taxon>
        <taxon>Bacilli</taxon>
        <taxon>Bacillales</taxon>
        <taxon>Caryophanaceae</taxon>
        <taxon>Planococcus</taxon>
    </lineage>
</organism>
<feature type="transmembrane region" description="Helical" evidence="8">
    <location>
        <begin position="178"/>
        <end position="201"/>
    </location>
</feature>
<feature type="transmembrane region" description="Helical" evidence="8">
    <location>
        <begin position="151"/>
        <end position="172"/>
    </location>
</feature>
<accession>A0ABT8N1C0</accession>
<feature type="transmembrane region" description="Helical" evidence="8">
    <location>
        <begin position="84"/>
        <end position="107"/>
    </location>
</feature>
<evidence type="ECO:0000256" key="5">
    <source>
        <dbReference type="ARBA" id="ARBA00022984"/>
    </source>
</evidence>
<dbReference type="NCBIfam" id="TIGR01695">
    <property type="entry name" value="murJ_mviN"/>
    <property type="match status" value="1"/>
</dbReference>
<keyword evidence="4 8" id="KW-0133">Cell shape</keyword>
<feature type="transmembrane region" description="Helical" evidence="8">
    <location>
        <begin position="376"/>
        <end position="393"/>
    </location>
</feature>
<keyword evidence="3 8" id="KW-0812">Transmembrane</keyword>
<evidence type="ECO:0000256" key="6">
    <source>
        <dbReference type="ARBA" id="ARBA00022989"/>
    </source>
</evidence>
<feature type="transmembrane region" description="Helical" evidence="8">
    <location>
        <begin position="221"/>
        <end position="241"/>
    </location>
</feature>
<keyword evidence="5 8" id="KW-0573">Peptidoglycan synthesis</keyword>
<dbReference type="CDD" id="cd13123">
    <property type="entry name" value="MATE_MurJ_like"/>
    <property type="match status" value="1"/>
</dbReference>
<keyword evidence="7 8" id="KW-0472">Membrane</keyword>
<dbReference type="PRINTS" id="PR01806">
    <property type="entry name" value="VIRFACTRMVIN"/>
</dbReference>